<accession>A0AB38FJK6</accession>
<evidence type="ECO:0000256" key="1">
    <source>
        <dbReference type="SAM" id="MobiDB-lite"/>
    </source>
</evidence>
<organism evidence="2 3">
    <name type="scientific">Rhodococcus wratislaviensis</name>
    <name type="common">Tsukamurella wratislaviensis</name>
    <dbReference type="NCBI Taxonomy" id="44752"/>
    <lineage>
        <taxon>Bacteria</taxon>
        <taxon>Bacillati</taxon>
        <taxon>Actinomycetota</taxon>
        <taxon>Actinomycetes</taxon>
        <taxon>Mycobacteriales</taxon>
        <taxon>Nocardiaceae</taxon>
        <taxon>Rhodococcus</taxon>
    </lineage>
</organism>
<reference evidence="2 3" key="1">
    <citation type="submission" date="2018-06" db="EMBL/GenBank/DDBJ databases">
        <authorList>
            <consortium name="Pathogen Informatics"/>
            <person name="Doyle S."/>
        </authorList>
    </citation>
    <scope>NUCLEOTIDE SEQUENCE [LARGE SCALE GENOMIC DNA]</scope>
    <source>
        <strain evidence="2 3">NCTC13229</strain>
    </source>
</reference>
<dbReference type="RefSeq" id="WP_174233868.1">
    <property type="nucleotide sequence ID" value="NZ_JBHXBJ010000129.1"/>
</dbReference>
<evidence type="ECO:0000313" key="3">
    <source>
        <dbReference type="Proteomes" id="UP000251211"/>
    </source>
</evidence>
<comment type="caution">
    <text evidence="2">The sequence shown here is derived from an EMBL/GenBank/DDBJ whole genome shotgun (WGS) entry which is preliminary data.</text>
</comment>
<dbReference type="EMBL" id="UAUI01000024">
    <property type="protein sequence ID" value="SPZ41789.1"/>
    <property type="molecule type" value="Genomic_DNA"/>
</dbReference>
<evidence type="ECO:0000313" key="2">
    <source>
        <dbReference type="EMBL" id="SPZ41789.1"/>
    </source>
</evidence>
<name>A0AB38FJK6_RHOWR</name>
<feature type="compositionally biased region" description="Basic and acidic residues" evidence="1">
    <location>
        <begin position="27"/>
        <end position="36"/>
    </location>
</feature>
<feature type="region of interest" description="Disordered" evidence="1">
    <location>
        <begin position="27"/>
        <end position="55"/>
    </location>
</feature>
<proteinExistence type="predicted"/>
<protein>
    <submittedName>
        <fullName evidence="2">Uncharacterized protein</fullName>
    </submittedName>
</protein>
<dbReference type="Proteomes" id="UP000251211">
    <property type="component" value="Unassembled WGS sequence"/>
</dbReference>
<gene>
    <name evidence="2" type="ORF">NCTC13229_05300</name>
</gene>
<dbReference type="AlphaFoldDB" id="A0AB38FJK6"/>
<sequence length="55" mass="6207">MDFRRTPLARSENYWEQLGSVEARHLDGAERDRPPAPDEQVSLVDHCRGATPDSA</sequence>